<evidence type="ECO:0000313" key="2">
    <source>
        <dbReference type="Proteomes" id="UP000485058"/>
    </source>
</evidence>
<dbReference type="AlphaFoldDB" id="A0A699Z8F5"/>
<accession>A0A699Z8F5</accession>
<gene>
    <name evidence="1" type="ORF">HaLaN_15811</name>
</gene>
<protein>
    <submittedName>
        <fullName evidence="1">Uncharacterized protein</fullName>
    </submittedName>
</protein>
<reference evidence="1 2" key="1">
    <citation type="submission" date="2020-02" db="EMBL/GenBank/DDBJ databases">
        <title>Draft genome sequence of Haematococcus lacustris strain NIES-144.</title>
        <authorList>
            <person name="Morimoto D."/>
            <person name="Nakagawa S."/>
            <person name="Yoshida T."/>
            <person name="Sawayama S."/>
        </authorList>
    </citation>
    <scope>NUCLEOTIDE SEQUENCE [LARGE SCALE GENOMIC DNA]</scope>
    <source>
        <strain evidence="1 2">NIES-144</strain>
    </source>
</reference>
<proteinExistence type="predicted"/>
<organism evidence="1 2">
    <name type="scientific">Haematococcus lacustris</name>
    <name type="common">Green alga</name>
    <name type="synonym">Haematococcus pluvialis</name>
    <dbReference type="NCBI Taxonomy" id="44745"/>
    <lineage>
        <taxon>Eukaryota</taxon>
        <taxon>Viridiplantae</taxon>
        <taxon>Chlorophyta</taxon>
        <taxon>core chlorophytes</taxon>
        <taxon>Chlorophyceae</taxon>
        <taxon>CS clade</taxon>
        <taxon>Chlamydomonadales</taxon>
        <taxon>Haematococcaceae</taxon>
        <taxon>Haematococcus</taxon>
    </lineage>
</organism>
<dbReference type="EMBL" id="BLLF01001382">
    <property type="protein sequence ID" value="GFH18933.1"/>
    <property type="molecule type" value="Genomic_DNA"/>
</dbReference>
<sequence length="56" mass="6160">MQQVDEAMVALAAEIQPSHLELEYMKAAFGMVQTLLLRQFPTAKAEGMAEVLALPK</sequence>
<keyword evidence="2" id="KW-1185">Reference proteome</keyword>
<comment type="caution">
    <text evidence="1">The sequence shown here is derived from an EMBL/GenBank/DDBJ whole genome shotgun (WGS) entry which is preliminary data.</text>
</comment>
<name>A0A699Z8F5_HAELA</name>
<dbReference type="Proteomes" id="UP000485058">
    <property type="component" value="Unassembled WGS sequence"/>
</dbReference>
<evidence type="ECO:0000313" key="1">
    <source>
        <dbReference type="EMBL" id="GFH18933.1"/>
    </source>
</evidence>